<evidence type="ECO:0000256" key="2">
    <source>
        <dbReference type="ARBA" id="ARBA00022723"/>
    </source>
</evidence>
<dbReference type="SUPFAM" id="SSF53067">
    <property type="entry name" value="Actin-like ATPase domain"/>
    <property type="match status" value="2"/>
</dbReference>
<dbReference type="InterPro" id="IPR043129">
    <property type="entry name" value="ATPase_NBD"/>
</dbReference>
<dbReference type="PANTHER" id="PTHR32329">
    <property type="entry name" value="BIFUNCTIONAL PROTEIN [INCLUDES 2-HYDROXYACYL-COA DEHYDRATASE (N-TER) AND ITS ACTIVATOR DOMAIN (C_TERM)-RELATED"/>
    <property type="match status" value="1"/>
</dbReference>
<dbReference type="NCBIfam" id="TIGR00241">
    <property type="entry name" value="CoA_E_activ"/>
    <property type="match status" value="1"/>
</dbReference>
<evidence type="ECO:0000256" key="3">
    <source>
        <dbReference type="ARBA" id="ARBA00023004"/>
    </source>
</evidence>
<dbReference type="Pfam" id="PF09989">
    <property type="entry name" value="DUF2229"/>
    <property type="match status" value="1"/>
</dbReference>
<evidence type="ECO:0000256" key="4">
    <source>
        <dbReference type="ARBA" id="ARBA00023014"/>
    </source>
</evidence>
<evidence type="ECO:0000259" key="5">
    <source>
        <dbReference type="Pfam" id="PF01869"/>
    </source>
</evidence>
<feature type="domain" description="ATPase BadF/BadG/BcrA/BcrD type" evidence="5">
    <location>
        <begin position="110"/>
        <end position="263"/>
    </location>
</feature>
<dbReference type="CDD" id="cd24035">
    <property type="entry name" value="ASKHA_NBD_O66634-like_rpt2"/>
    <property type="match status" value="1"/>
</dbReference>
<evidence type="ECO:0000259" key="6">
    <source>
        <dbReference type="Pfam" id="PF09989"/>
    </source>
</evidence>
<dbReference type="Gene3D" id="3.40.50.11900">
    <property type="match status" value="1"/>
</dbReference>
<dbReference type="InterPro" id="IPR002731">
    <property type="entry name" value="ATPase_BadF"/>
</dbReference>
<gene>
    <name evidence="7" type="ordered locus">CTN_0189</name>
</gene>
<dbReference type="GO" id="GO:0051536">
    <property type="term" value="F:iron-sulfur cluster binding"/>
    <property type="evidence" value="ECO:0007669"/>
    <property type="project" value="UniProtKB-KW"/>
</dbReference>
<dbReference type="InterPro" id="IPR018709">
    <property type="entry name" value="CoA_activase_DUF2229"/>
</dbReference>
<feature type="domain" description="ATPase BadF/BadG/BcrA/BcrD type" evidence="5">
    <location>
        <begin position="316"/>
        <end position="569"/>
    </location>
</feature>
<dbReference type="Gene3D" id="3.30.420.40">
    <property type="match status" value="3"/>
</dbReference>
<dbReference type="PANTHER" id="PTHR32329:SF7">
    <property type="entry name" value="ACTIVATOR OF 2-HYDROXYACYL-COA-HYDRATASE"/>
    <property type="match status" value="1"/>
</dbReference>
<dbReference type="KEGG" id="tna:CTN_0189"/>
<evidence type="ECO:0000313" key="7">
    <source>
        <dbReference type="EMBL" id="ACM22365.1"/>
    </source>
</evidence>
<feature type="domain" description="DUF2229" evidence="6">
    <location>
        <begin position="670"/>
        <end position="879"/>
    </location>
</feature>
<keyword evidence="3" id="KW-0408">Iron</keyword>
<dbReference type="STRING" id="309803.CTN_0189"/>
<proteinExistence type="predicted"/>
<dbReference type="InterPro" id="IPR051805">
    <property type="entry name" value="Dehydratase_Activator_Redct"/>
</dbReference>
<evidence type="ECO:0000313" key="8">
    <source>
        <dbReference type="Proteomes" id="UP000000445"/>
    </source>
</evidence>
<keyword evidence="8" id="KW-1185">Reference proteome</keyword>
<protein>
    <submittedName>
        <fullName evidence="7">(R)-2-hydroxyglutaryl-CoA dehydratase activator-related protein</fullName>
    </submittedName>
</protein>
<accession>B9KBG9</accession>
<dbReference type="eggNOG" id="COG3580">
    <property type="taxonomic scope" value="Bacteria"/>
</dbReference>
<name>B9KBG9_THENN</name>
<dbReference type="eggNOG" id="COG3581">
    <property type="taxonomic scope" value="Bacteria"/>
</dbReference>
<reference evidence="7 8" key="1">
    <citation type="journal article" date="2009" name="Biosci. Biotechnol. Biochem.">
        <title>WeGAS: a web-based microbial genome annotation system.</title>
        <authorList>
            <person name="Lee D."/>
            <person name="Seo H."/>
            <person name="Park C."/>
            <person name="Park K."/>
        </authorList>
    </citation>
    <scope>NUCLEOTIDE SEQUENCE [LARGE SCALE GENOMIC DNA]</scope>
    <source>
        <strain evidence="8">ATCC 49049 / DSM 4359 / NBRC 107923 / NS-E</strain>
    </source>
</reference>
<dbReference type="HOGENOM" id="CLU_002393_2_0_0"/>
<dbReference type="EMBL" id="CP000916">
    <property type="protein sequence ID" value="ACM22365.1"/>
    <property type="molecule type" value="Genomic_DNA"/>
</dbReference>
<dbReference type="CDD" id="cd24034">
    <property type="entry name" value="ASKHA_NBD_O66634-like_rpt1"/>
    <property type="match status" value="1"/>
</dbReference>
<dbReference type="eggNOG" id="COG1924">
    <property type="taxonomic scope" value="Bacteria"/>
</dbReference>
<keyword evidence="4" id="KW-0411">Iron-sulfur</keyword>
<sequence>MISQTAEDFKGEKLRMKSFGVKISNKEVMPMTGVCVGSSSVSFYSKSGKGNLPHNGDPLALLSSMIPTFLEKGPVVLTGRKTREVIDLPQISEAEATEVAYRHLMEKYGRVEAIVSAGGENTVLYRVNEKGIITGIYTGSKCASGTGEFFLQQLQRMGISLEEANRVNVEEYYELSSRCTVFCKSDCTHALNKGVPKELVLNGLGKVMADKIVELAHKANVKKILLVGGTTRNRLMLKHLRRFLDVVVPEEALFFEAFGAYLWGIANRIETKRTFVIKEEKRSSFPTHEPLRKYAHLVEFKEMPFQEAKDGDVCILGIDVGSTTTKAVLMRYKDNAILAGVYLRTLGDPIRAARQCYTSILEQLNGTRVRIIGLGVTGSGRKIVGLYSQTDAVYNEIMAHARAAAHFDPEVDTIFEIGGQDAKYTYLVNGVPTDYAMNEACSAGTGSFLEEAAGESLRVHYTEIGDLAMKGENPPNFSDQCAAFIGSDVKTAVNEGISKEDICAGLVYSVCMNYLNRVKGNRPVGKKIFMQGGVCYNRAVPVAMAALVGKKIVVPPHPGLMGAYGVALLTKENLELGFLKEKEFDLKELISREVKYRGTFICPGGKEKCDRKCEIRIIEIDGKRFPFGGACNRYENVVRHLNVDSTKYNFVKKRERYIFDFEHVKGSSKTIGLSRSLAMNNLFPLFYTFLEELGFEVIVPEKSDRRGWEMKNSEFCFPVELSHGYMYDLLSKNPDLIFVPRIRGIKVENSENYNVFCPFVQSEADWLSSAFPSLKEKLVTEYFDFSRGDEREQFLKLAEKLGKSREEGERAFEKAQAVFRERFESIKKQWNDFLKVLESSEFGVVLFGRSYNAFSSDANMGIPEKFATRGIPIINFDSLPFEKEDGYRNMYWSWGEMILKAARFVEKHPKLFGVYITNFSCGPDSFIISYFRDIMGKKPSLVLELDSHTADAGVETRVEAFIDIVRSYLKLKKKEEGKSPVKRPYTVLEKDRLYIITPDGKRKTLDDERVKVVFPSMGQFGSQCLSAAFRYYGVRSDVCPPPDVEEFKLGRGNSLSKECLPLQLTLGSLIKYVKEKANRDEIVLYFMPETMGPCRFGQYSVFMNLWLDRNNVENVTLFGLNSENAYAGLGTAFRIRAWLAVVVSDVFFDVERGVMTLAKDREEARKVVEGCKEKILLSLANDPLRKFFKTLEKVAEILSGVEKRVDYEHAPRVLLTGEIYVRRDEFSRKNLEELMEKNGIVMHISPVHEWIYYTDYLFLNRLISPDSTGMDRLKKRIEVLVKRYIEKRVKRIMEKTGFYRGHMVNIREIVRSARDYLNPRLTGEAILTIGTILHEIVEHYDGIISIGPFGCMPSRIAEAIVKRGLEELKHKAKGKIKKVLEEFGDLPVIHIESDGNPFTPTVQSKLEAFMFQVRRLRNYLNGVIDGLGVVEEFSESASEKIRVDS</sequence>
<keyword evidence="2" id="KW-0479">Metal-binding</keyword>
<dbReference type="Proteomes" id="UP000000445">
    <property type="component" value="Chromosome"/>
</dbReference>
<dbReference type="GO" id="GO:0046872">
    <property type="term" value="F:metal ion binding"/>
    <property type="evidence" value="ECO:0007669"/>
    <property type="project" value="UniProtKB-KW"/>
</dbReference>
<comment type="cofactor">
    <cofactor evidence="1">
        <name>[4Fe-4S] cluster</name>
        <dbReference type="ChEBI" id="CHEBI:49883"/>
    </cofactor>
</comment>
<organism evidence="7 8">
    <name type="scientific">Thermotoga neapolitana (strain ATCC 49049 / DSM 4359 / NBRC 107923 / NS-E)</name>
    <dbReference type="NCBI Taxonomy" id="309803"/>
    <lineage>
        <taxon>Bacteria</taxon>
        <taxon>Thermotogati</taxon>
        <taxon>Thermotogota</taxon>
        <taxon>Thermotogae</taxon>
        <taxon>Thermotogales</taxon>
        <taxon>Thermotogaceae</taxon>
        <taxon>Thermotoga</taxon>
    </lineage>
</organism>
<dbReference type="InterPro" id="IPR008275">
    <property type="entry name" value="CoA_E_activase_dom"/>
</dbReference>
<evidence type="ECO:0000256" key="1">
    <source>
        <dbReference type="ARBA" id="ARBA00001966"/>
    </source>
</evidence>
<dbReference type="Pfam" id="PF01869">
    <property type="entry name" value="BcrAD_BadFG"/>
    <property type="match status" value="2"/>
</dbReference>